<feature type="domain" description="SpaA-like prealbumin fold" evidence="6">
    <location>
        <begin position="488"/>
        <end position="569"/>
    </location>
</feature>
<dbReference type="InterPro" id="IPR015889">
    <property type="entry name" value="Intradiol_dOase_core"/>
</dbReference>
<feature type="domain" description="SpaA-like prealbumin fold" evidence="6">
    <location>
        <begin position="1154"/>
        <end position="1235"/>
    </location>
</feature>
<evidence type="ECO:0000256" key="5">
    <source>
        <dbReference type="SAM" id="SignalP"/>
    </source>
</evidence>
<feature type="domain" description="SpaA-like prealbumin fold" evidence="6">
    <location>
        <begin position="1265"/>
        <end position="1346"/>
    </location>
</feature>
<reference evidence="8 9" key="1">
    <citation type="submission" date="2022-10" db="EMBL/GenBank/DDBJ databases">
        <title>Draft genome sequence of Streptomyces sp. YSPA8.</title>
        <authorList>
            <person name="Moriuchi R."/>
            <person name="Dohra H."/>
            <person name="Yamamura H."/>
            <person name="Kodani S."/>
        </authorList>
    </citation>
    <scope>NUCLEOTIDE SEQUENCE [LARGE SCALE GENOMIC DNA]</scope>
    <source>
        <strain evidence="8 9">YSPA8</strain>
    </source>
</reference>
<evidence type="ECO:0000313" key="8">
    <source>
        <dbReference type="EMBL" id="GLF97330.1"/>
    </source>
</evidence>
<evidence type="ECO:0000256" key="1">
    <source>
        <dbReference type="ARBA" id="ARBA00007257"/>
    </source>
</evidence>
<accession>A0ABQ5P435</accession>
<feature type="domain" description="SpaA-like prealbumin fold" evidence="6">
    <location>
        <begin position="1931"/>
        <end position="2018"/>
    </location>
</feature>
<dbReference type="Gene3D" id="2.60.40.10">
    <property type="entry name" value="Immunoglobulins"/>
    <property type="match status" value="15"/>
</dbReference>
<dbReference type="RefSeq" id="WP_323449332.1">
    <property type="nucleotide sequence ID" value="NZ_BSBI01000010.1"/>
</dbReference>
<protein>
    <submittedName>
        <fullName evidence="8">Choice-of-anchor A family protein</fullName>
    </submittedName>
</protein>
<organism evidence="8 9">
    <name type="scientific">Streptomyces yaizuensis</name>
    <dbReference type="NCBI Taxonomy" id="2989713"/>
    <lineage>
        <taxon>Bacteria</taxon>
        <taxon>Bacillati</taxon>
        <taxon>Actinomycetota</taxon>
        <taxon>Actinomycetes</taxon>
        <taxon>Kitasatosporales</taxon>
        <taxon>Streptomycetaceae</taxon>
        <taxon>Streptomyces</taxon>
    </lineage>
</organism>
<comment type="similarity">
    <text evidence="1">Belongs to the serine-aspartate repeat-containing protein (SDr) family.</text>
</comment>
<proteinExistence type="inferred from homology"/>
<dbReference type="Proteomes" id="UP001291653">
    <property type="component" value="Unassembled WGS sequence"/>
</dbReference>
<dbReference type="EMBL" id="BSBI01000010">
    <property type="protein sequence ID" value="GLF97330.1"/>
    <property type="molecule type" value="Genomic_DNA"/>
</dbReference>
<evidence type="ECO:0000256" key="2">
    <source>
        <dbReference type="ARBA" id="ARBA00022525"/>
    </source>
</evidence>
<keyword evidence="2" id="KW-0964">Secreted</keyword>
<feature type="domain" description="SpaA-like prealbumin fold" evidence="6">
    <location>
        <begin position="1487"/>
        <end position="1568"/>
    </location>
</feature>
<dbReference type="Pfam" id="PF20597">
    <property type="entry name" value="pAdhesive_15"/>
    <property type="match status" value="1"/>
</dbReference>
<feature type="chain" id="PRO_5046103274" evidence="5">
    <location>
        <begin position="28"/>
        <end position="2070"/>
    </location>
</feature>
<dbReference type="InterPro" id="IPR013783">
    <property type="entry name" value="Ig-like_fold"/>
</dbReference>
<dbReference type="PANTHER" id="PTHR36108:SF13">
    <property type="entry name" value="COLOSSIN-B-RELATED"/>
    <property type="match status" value="1"/>
</dbReference>
<evidence type="ECO:0000256" key="4">
    <source>
        <dbReference type="SAM" id="MobiDB-lite"/>
    </source>
</evidence>
<feature type="domain" description="SpaA-like prealbumin fold" evidence="6">
    <location>
        <begin position="1376"/>
        <end position="1457"/>
    </location>
</feature>
<keyword evidence="3 5" id="KW-0732">Signal</keyword>
<feature type="region of interest" description="Disordered" evidence="4">
    <location>
        <begin position="2026"/>
        <end position="2070"/>
    </location>
</feature>
<dbReference type="NCBIfam" id="TIGR04215">
    <property type="entry name" value="choice_anch_A"/>
    <property type="match status" value="1"/>
</dbReference>
<evidence type="ECO:0000313" key="9">
    <source>
        <dbReference type="Proteomes" id="UP001291653"/>
    </source>
</evidence>
<evidence type="ECO:0000259" key="7">
    <source>
        <dbReference type="Pfam" id="PF20597"/>
    </source>
</evidence>
<feature type="domain" description="SpaA-like prealbumin fold" evidence="6">
    <location>
        <begin position="1043"/>
        <end position="1123"/>
    </location>
</feature>
<feature type="compositionally biased region" description="Low complexity" evidence="4">
    <location>
        <begin position="2056"/>
        <end position="2070"/>
    </location>
</feature>
<name>A0ABQ5P435_9ACTN</name>
<feature type="signal peptide" evidence="5">
    <location>
        <begin position="1"/>
        <end position="27"/>
    </location>
</feature>
<feature type="domain" description="SpaA-like prealbumin fold" evidence="6">
    <location>
        <begin position="1598"/>
        <end position="1679"/>
    </location>
</feature>
<feature type="domain" description="SpaA-like prealbumin fold" evidence="6">
    <location>
        <begin position="821"/>
        <end position="902"/>
    </location>
</feature>
<feature type="domain" description="SpaA-like prealbumin fold" evidence="6">
    <location>
        <begin position="710"/>
        <end position="791"/>
    </location>
</feature>
<evidence type="ECO:0000259" key="6">
    <source>
        <dbReference type="Pfam" id="PF17802"/>
    </source>
</evidence>
<feature type="domain" description="Choice-of-anchor A" evidence="7">
    <location>
        <begin position="86"/>
        <end position="323"/>
    </location>
</feature>
<comment type="caution">
    <text evidence="8">The sequence shown here is derived from an EMBL/GenBank/DDBJ whole genome shotgun (WGS) entry which is preliminary data.</text>
</comment>
<dbReference type="Pfam" id="PF17802">
    <property type="entry name" value="SpaA"/>
    <property type="match status" value="15"/>
</dbReference>
<feature type="domain" description="SpaA-like prealbumin fold" evidence="6">
    <location>
        <begin position="1820"/>
        <end position="1901"/>
    </location>
</feature>
<dbReference type="InterPro" id="IPR026588">
    <property type="entry name" value="Choice_anch_A"/>
</dbReference>
<dbReference type="InterPro" id="IPR041033">
    <property type="entry name" value="SpaA_PFL_dom_1"/>
</dbReference>
<keyword evidence="9" id="KW-1185">Reference proteome</keyword>
<feature type="domain" description="SpaA-like prealbumin fold" evidence="6">
    <location>
        <begin position="380"/>
        <end position="458"/>
    </location>
</feature>
<feature type="domain" description="SpaA-like prealbumin fold" evidence="6">
    <location>
        <begin position="1709"/>
        <end position="1790"/>
    </location>
</feature>
<sequence length="2070" mass="210462">MRSLVARLRQRSWMACAVLAATAPALAFGPGLPSAGAAPGAEKVTTAKVRAAAPLPGGLGPCIPGDCPDPYPGINNGPIAGRDANINVFAGGNFLVRERAAEAEGKVVVLGNYDQDKVAGGSAIYNLGEVGVGSRVPPPLGSDWLTTGGNVVVAAGESLLAEGGVVRHAGTLTGNVEATTVQDPNAAAPYTALRDELTTASQCYARDAQGTRPATGTAVNNNFETTFTGDGTSALQVFNVDFNLANPNTGGQQGITFNNIPAGATVLVNMLGANPEINTFSGSFSETDPLNVLRPRLLWNFPDATTARLVGTGQFQGSVLVGNPASMTTVTLPGVNGRFFSTGSITHTSVVGAGGGQEFHAYPFLGDLPDCAVVVPTAPVRVLKRDAESQAPLAGATFELWEETNGVAGLQTTGADPDTLMNGPCTTGIDGICSRTVELGTYYWRETAPPPGYDLPVNPVFGPIVLGPGDVPAGVTVTADNSPTPVTGEVFVEKTDAATGAALAGAVFELWEETNGIPGLQTTGATPDTQVNGPCTTDAAGECARIVETGTYYWRETAAPPGYDLPADPVFGPVVLTPENAPIGVGVTVQNTATAPVTGAVTVIKTDAATDARLAGATFQLWEETNGVPGLQTSGTDPDTQIGGPCLTGADGVCTSTVEVGTYYWQETAAPPGYDLPANPVFGPLVLTAENAAQGVTVTAPNIQTAPVTGNVTVVKTDASTGAFLAGAVFELWEETNGLPGLQTTGTTPDSLINGPCTTGVNGQCSQTVAVGTYYWRETAAPPGYQLPADPVFGPLVLTPENAAQGVTVTAQNTETAPVTGNVTVVKTDAETGDPLAGAEFELWEETNGVAGLQTTGADPDTLLNGPCITAANGQCTRTVPIGTYYWLETAAPNGYDLPANPVFGPLVLTAANAGAGVSVTAPNTPTAPVTGEVSVLKRDAGTADPLAGATFELWEETNGLPGLQTTGGNPDTQVGASCVTGADGLCSRTVEEGTYYWRETAAPPGYDLPGDPVFGPLVLTPENAQQGVRIVAQNTATVPVMGNVTVVKTDAGTGAFLAGAVFELWEETNGIAGLQTGGVNPDTMLPGTCTTGANGQCTRNVPVGTYYWYEETAPPGYDLPANQVFGPLVLTNENASQGVTVTAADTPTAPETGDVTVVKTDATTGDPLAGAVFEFWEETNGVPGLQTTGANPDTQLNGTCTTGGNGQCTRTVPIGTYYWLETEAPSGYDLPADPVFGPLVLTAQNVSLGVSVTAPNTPTAPVTGNVTVVKKDAGTGALLAGAVFELWEETNGVPGLQTGGANPDTVLNGPCTTSANGECTRTVPAGTYYWRETAAPNGYDLPADPVFGPLRLTAENASAGVSVDALNTPTAPVTGSVTVVKKDAETGALLAGAVFELWEETNGLPGLQTGGANPDTQLNGPCTTGANGQCTRTVPIGTYYWRETAAPAGYDLPADPVFGPLVLTPANASTGVSVDAQNTETAPVTGAVTVVKTDAETGDPLAGAVFELWEETNGVPGLQTSGTDPDTLLNGPCTTGANGQCTRTVPIGTYYWRETAAPGGYDLPANPVFGPLVLTAANAGAGVSVTAPNKPTAPVTGNVTVVKTDATTGATLAGAVFELWQETNGAPGLQTGGADPDTQLNGPCTTGADGRCTRTVGIGSYYWRETAAPAGYDLPADPVFGPLTLTAQNAGAGVSVTAQNAPTAPVTGRVTVVKTDAATGDPLAGAEFELWEETNGVPGLQTDGADPDTLLNGPCTTGADGQCTRTVPLGTYYWLETAAPNGYDLPANPVFGPLVLTAANAEEGVSVTAQNTPTAPVTGNVTVVKKDAGTGATLAGAVFQLWEETNGIPGLQTIGINPDTTVGTPCTTGADGRCTRTVEVGTYYWQETQAPPGYDLPADPVFGPLVLTAANAEEGVSVTADNTPTPVVKGKITLHKTDAKNGRDLAGAVFELWRETNGVPGLQTSASGGTPSDTPVGNGCSTDVQGICEFDGLELGEYYLLETAVPEGYVLPEDPVTGPLEITAENASEGISVDVANKRGEPGKPGKPGKGGKPGKSVKSLKSSLARAA</sequence>
<feature type="domain" description="SpaA-like prealbumin fold" evidence="6">
    <location>
        <begin position="932"/>
        <end position="1013"/>
    </location>
</feature>
<dbReference type="SUPFAM" id="SSF49482">
    <property type="entry name" value="Aromatic compound dioxygenase"/>
    <property type="match status" value="2"/>
</dbReference>
<evidence type="ECO:0000256" key="3">
    <source>
        <dbReference type="ARBA" id="ARBA00022729"/>
    </source>
</evidence>
<feature type="domain" description="SpaA-like prealbumin fold" evidence="6">
    <location>
        <begin position="599"/>
        <end position="680"/>
    </location>
</feature>
<gene>
    <name evidence="8" type="ORF">SYYSPA8_23555</name>
</gene>
<dbReference type="PANTHER" id="PTHR36108">
    <property type="entry name" value="COLOSSIN-B-RELATED"/>
    <property type="match status" value="1"/>
</dbReference>